<accession>A0A1W2G4Y7</accession>
<reference evidence="10 11" key="1">
    <citation type="submission" date="2017-04" db="EMBL/GenBank/DDBJ databases">
        <authorList>
            <person name="Afonso C.L."/>
            <person name="Miller P.J."/>
            <person name="Scott M.A."/>
            <person name="Spackman E."/>
            <person name="Goraichik I."/>
            <person name="Dimitrov K.M."/>
            <person name="Suarez D.L."/>
            <person name="Swayne D.E."/>
        </authorList>
    </citation>
    <scope>NUCLEOTIDE SEQUENCE [LARGE SCALE GENOMIC DNA]</scope>
    <source>
        <strain evidence="10 11">DSM 26133</strain>
    </source>
</reference>
<evidence type="ECO:0000256" key="6">
    <source>
        <dbReference type="ARBA" id="ARBA00022989"/>
    </source>
</evidence>
<dbReference type="CDD" id="cd17346">
    <property type="entry name" value="MFS_DtpA_like"/>
    <property type="match status" value="1"/>
</dbReference>
<feature type="transmembrane region" description="Helical" evidence="8">
    <location>
        <begin position="149"/>
        <end position="170"/>
    </location>
</feature>
<evidence type="ECO:0000256" key="5">
    <source>
        <dbReference type="ARBA" id="ARBA00022856"/>
    </source>
</evidence>
<dbReference type="AlphaFoldDB" id="A0A1W2G4Y7"/>
<dbReference type="GO" id="GO:0006857">
    <property type="term" value="P:oligopeptide transport"/>
    <property type="evidence" value="ECO:0007669"/>
    <property type="project" value="InterPro"/>
</dbReference>
<dbReference type="GO" id="GO:0005886">
    <property type="term" value="C:plasma membrane"/>
    <property type="evidence" value="ECO:0007669"/>
    <property type="project" value="UniProtKB-SubCell"/>
</dbReference>
<protein>
    <submittedName>
        <fullName evidence="10">Proton-dependent oligopeptide transporter, POT family</fullName>
    </submittedName>
</protein>
<evidence type="ECO:0000256" key="1">
    <source>
        <dbReference type="ARBA" id="ARBA00004651"/>
    </source>
</evidence>
<evidence type="ECO:0000256" key="8">
    <source>
        <dbReference type="SAM" id="Phobius"/>
    </source>
</evidence>
<evidence type="ECO:0000256" key="7">
    <source>
        <dbReference type="ARBA" id="ARBA00023136"/>
    </source>
</evidence>
<feature type="transmembrane region" description="Helical" evidence="8">
    <location>
        <begin position="395"/>
        <end position="419"/>
    </location>
</feature>
<dbReference type="STRING" id="692418.SAMN04488029_0014"/>
<gene>
    <name evidence="10" type="ORF">SAMN04488029_0014</name>
</gene>
<feature type="transmembrane region" description="Helical" evidence="8">
    <location>
        <begin position="482"/>
        <end position="500"/>
    </location>
</feature>
<proteinExistence type="predicted"/>
<feature type="transmembrane region" description="Helical" evidence="8">
    <location>
        <begin position="431"/>
        <end position="452"/>
    </location>
</feature>
<dbReference type="SUPFAM" id="SSF103473">
    <property type="entry name" value="MFS general substrate transporter"/>
    <property type="match status" value="1"/>
</dbReference>
<keyword evidence="7 8" id="KW-0472">Membrane</keyword>
<feature type="transmembrane region" description="Helical" evidence="8">
    <location>
        <begin position="290"/>
        <end position="308"/>
    </location>
</feature>
<keyword evidence="3" id="KW-1003">Cell membrane</keyword>
<dbReference type="InterPro" id="IPR020846">
    <property type="entry name" value="MFS_dom"/>
</dbReference>
<dbReference type="Pfam" id="PF00854">
    <property type="entry name" value="PTR2"/>
    <property type="match status" value="1"/>
</dbReference>
<evidence type="ECO:0000259" key="9">
    <source>
        <dbReference type="PROSITE" id="PS50850"/>
    </source>
</evidence>
<sequence length="508" mass="55473">MNAKQQPELFGHPKGLFYLFFAELWERFSFYGMRALLTLYMVNEMFSASAERDSIAFGIYAAYGMLVYATPAIGGVVADKLLGFRRAVMLGAVFFTAGHFILAIEHPVAFYTALGLLIIGNGFFKPNISSFVGTLYEKGDVRRDSGFTIFYMGINVGAAVAPILCGWLGVTYGWHYGFGAAGIGMLTGLIVFYNGTVNGVFGDHGLPPSEEALNENVFGLKKKHWVPVVAVLLVPVIAYLIQFGDFVLEAFGSVMFEGTIVSFIFNILVLGVLGYLIYTFTKVSGKERGQLFMVLYMTLLMTVFWAFYELTGSLLTLFADRNVELVGFTAAGTNGITAIFVVLLAIPFSAMWIALKKKNLNPRTPYKFAIGLLLIGVGFYVLAMSGGFANSEGKVPMLFLVVAYFLLVVGELNMSPVGLSKITELTPKKLVGFMMGIWFMAVAYAFNIGGWIGRSMAINTSDIEAASGMDSLNVYVEGFEKIGTFGLGLGLLALILAPFLKKLMHEVH</sequence>
<dbReference type="PROSITE" id="PS01022">
    <property type="entry name" value="PTR2_1"/>
    <property type="match status" value="1"/>
</dbReference>
<feature type="transmembrane region" description="Helical" evidence="8">
    <location>
        <begin position="57"/>
        <end position="78"/>
    </location>
</feature>
<dbReference type="InterPro" id="IPR005279">
    <property type="entry name" value="Dipep/tripep_permease"/>
</dbReference>
<feature type="transmembrane region" description="Helical" evidence="8">
    <location>
        <begin position="225"/>
        <end position="242"/>
    </location>
</feature>
<name>A0A1W2G4Y7_REIFA</name>
<dbReference type="PANTHER" id="PTHR23517:SF15">
    <property type="entry name" value="PROTON-DEPENDENT OLIGOPEPTIDE FAMILY TRANSPORT PROTEIN"/>
    <property type="match status" value="1"/>
</dbReference>
<dbReference type="InterPro" id="IPR036259">
    <property type="entry name" value="MFS_trans_sf"/>
</dbReference>
<evidence type="ECO:0000256" key="3">
    <source>
        <dbReference type="ARBA" id="ARBA00022475"/>
    </source>
</evidence>
<dbReference type="InterPro" id="IPR018456">
    <property type="entry name" value="PTR2_symporter_CS"/>
</dbReference>
<feature type="transmembrane region" description="Helical" evidence="8">
    <location>
        <begin position="254"/>
        <end position="278"/>
    </location>
</feature>
<keyword evidence="4 8" id="KW-0812">Transmembrane</keyword>
<keyword evidence="11" id="KW-1185">Reference proteome</keyword>
<feature type="transmembrane region" description="Helical" evidence="8">
    <location>
        <begin position="87"/>
        <end position="104"/>
    </location>
</feature>
<dbReference type="PROSITE" id="PS50850">
    <property type="entry name" value="MFS"/>
    <property type="match status" value="1"/>
</dbReference>
<keyword evidence="5" id="KW-0571">Peptide transport</keyword>
<feature type="transmembrane region" description="Helical" evidence="8">
    <location>
        <begin position="110"/>
        <end position="128"/>
    </location>
</feature>
<keyword evidence="6 8" id="KW-1133">Transmembrane helix</keyword>
<comment type="subcellular location">
    <subcellularLocation>
        <location evidence="1">Cell membrane</location>
        <topology evidence="1">Multi-pass membrane protein</topology>
    </subcellularLocation>
</comment>
<dbReference type="RefSeq" id="WP_084371914.1">
    <property type="nucleotide sequence ID" value="NZ_FWYF01000001.1"/>
</dbReference>
<dbReference type="InterPro" id="IPR000109">
    <property type="entry name" value="POT_fam"/>
</dbReference>
<keyword evidence="2" id="KW-0813">Transport</keyword>
<organism evidence="10 11">
    <name type="scientific">Reichenbachiella faecimaris</name>
    <dbReference type="NCBI Taxonomy" id="692418"/>
    <lineage>
        <taxon>Bacteria</taxon>
        <taxon>Pseudomonadati</taxon>
        <taxon>Bacteroidota</taxon>
        <taxon>Cytophagia</taxon>
        <taxon>Cytophagales</taxon>
        <taxon>Reichenbachiellaceae</taxon>
        <taxon>Reichenbachiella</taxon>
    </lineage>
</organism>
<feature type="transmembrane region" description="Helical" evidence="8">
    <location>
        <begin position="176"/>
        <end position="193"/>
    </location>
</feature>
<feature type="domain" description="Major facilitator superfamily (MFS) profile" evidence="9">
    <location>
        <begin position="15"/>
        <end position="501"/>
    </location>
</feature>
<keyword evidence="5" id="KW-0653">Protein transport</keyword>
<dbReference type="NCBIfam" id="TIGR00924">
    <property type="entry name" value="yjdL_sub1_fam"/>
    <property type="match status" value="1"/>
</dbReference>
<dbReference type="Gene3D" id="1.20.1250.20">
    <property type="entry name" value="MFS general substrate transporter like domains"/>
    <property type="match status" value="1"/>
</dbReference>
<feature type="transmembrane region" description="Helical" evidence="8">
    <location>
        <begin position="328"/>
        <end position="354"/>
    </location>
</feature>
<evidence type="ECO:0000313" key="10">
    <source>
        <dbReference type="EMBL" id="SMD31651.1"/>
    </source>
</evidence>
<dbReference type="Proteomes" id="UP000192472">
    <property type="component" value="Unassembled WGS sequence"/>
</dbReference>
<evidence type="ECO:0000313" key="11">
    <source>
        <dbReference type="Proteomes" id="UP000192472"/>
    </source>
</evidence>
<evidence type="ECO:0000256" key="4">
    <source>
        <dbReference type="ARBA" id="ARBA00022692"/>
    </source>
</evidence>
<dbReference type="GO" id="GO:1904680">
    <property type="term" value="F:peptide transmembrane transporter activity"/>
    <property type="evidence" value="ECO:0007669"/>
    <property type="project" value="InterPro"/>
</dbReference>
<dbReference type="OrthoDB" id="9772725at2"/>
<feature type="transmembrane region" description="Helical" evidence="8">
    <location>
        <begin position="366"/>
        <end position="389"/>
    </location>
</feature>
<dbReference type="PANTHER" id="PTHR23517">
    <property type="entry name" value="RESISTANCE PROTEIN MDTM, PUTATIVE-RELATED-RELATED"/>
    <property type="match status" value="1"/>
</dbReference>
<dbReference type="InterPro" id="IPR050171">
    <property type="entry name" value="MFS_Transporters"/>
</dbReference>
<evidence type="ECO:0000256" key="2">
    <source>
        <dbReference type="ARBA" id="ARBA00022448"/>
    </source>
</evidence>
<dbReference type="EMBL" id="FWYF01000001">
    <property type="protein sequence ID" value="SMD31651.1"/>
    <property type="molecule type" value="Genomic_DNA"/>
</dbReference>